<keyword evidence="5 11" id="KW-0067">ATP-binding</keyword>
<dbReference type="CDD" id="cd01132">
    <property type="entry name" value="F1-ATPase_alpha_CD"/>
    <property type="match status" value="1"/>
</dbReference>
<keyword evidence="4 11" id="KW-0547">Nucleotide-binding</keyword>
<dbReference type="InterPro" id="IPR005294">
    <property type="entry name" value="ATP_synth_F1_asu"/>
</dbReference>
<organism evidence="16 17">
    <name type="scientific">Actinomadura keratinilytica</name>
    <dbReference type="NCBI Taxonomy" id="547461"/>
    <lineage>
        <taxon>Bacteria</taxon>
        <taxon>Bacillati</taxon>
        <taxon>Actinomycetota</taxon>
        <taxon>Actinomycetes</taxon>
        <taxon>Streptosporangiales</taxon>
        <taxon>Thermomonosporaceae</taxon>
        <taxon>Actinomadura</taxon>
    </lineage>
</organism>
<keyword evidence="8 11" id="KW-0472">Membrane</keyword>
<dbReference type="EMBL" id="BAABDO010000009">
    <property type="protein sequence ID" value="GAA4131661.1"/>
    <property type="molecule type" value="Genomic_DNA"/>
</dbReference>
<dbReference type="InterPro" id="IPR027417">
    <property type="entry name" value="P-loop_NTPase"/>
</dbReference>
<comment type="subcellular location">
    <subcellularLocation>
        <location evidence="11">Cell membrane</location>
        <topology evidence="11">Peripheral membrane protein</topology>
    </subcellularLocation>
    <subcellularLocation>
        <location evidence="1">Membrane</location>
    </subcellularLocation>
</comment>
<dbReference type="NCBIfam" id="TIGR00962">
    <property type="entry name" value="atpA"/>
    <property type="match status" value="1"/>
</dbReference>
<feature type="domain" description="ATPase F1/V1/A1 complex alpha/beta subunit N-terminal" evidence="15">
    <location>
        <begin position="30"/>
        <end position="96"/>
    </location>
</feature>
<dbReference type="PIRSF" id="PIRSF039088">
    <property type="entry name" value="F_ATPase_subunit_alpha"/>
    <property type="match status" value="1"/>
</dbReference>
<dbReference type="SUPFAM" id="SSF50615">
    <property type="entry name" value="N-terminal domain of alpha and beta subunits of F1 ATP synthase"/>
    <property type="match status" value="1"/>
</dbReference>
<keyword evidence="3 11" id="KW-0813">Transport</keyword>
<evidence type="ECO:0000259" key="14">
    <source>
        <dbReference type="Pfam" id="PF00306"/>
    </source>
</evidence>
<evidence type="ECO:0000256" key="6">
    <source>
        <dbReference type="ARBA" id="ARBA00022967"/>
    </source>
</evidence>
<dbReference type="InterPro" id="IPR000793">
    <property type="entry name" value="ATP_synth_asu_C"/>
</dbReference>
<dbReference type="Gene3D" id="1.20.150.20">
    <property type="entry name" value="ATP synthase alpha/beta chain, C-terminal domain"/>
    <property type="match status" value="1"/>
</dbReference>
<dbReference type="InterPro" id="IPR038376">
    <property type="entry name" value="ATP_synth_asu_C_sf"/>
</dbReference>
<keyword evidence="6 11" id="KW-1278">Translocase</keyword>
<dbReference type="CDD" id="cd18113">
    <property type="entry name" value="ATP-synt_F1_alpha_C"/>
    <property type="match status" value="1"/>
</dbReference>
<evidence type="ECO:0000256" key="3">
    <source>
        <dbReference type="ARBA" id="ARBA00022448"/>
    </source>
</evidence>
<dbReference type="InterPro" id="IPR000194">
    <property type="entry name" value="ATPase_F1/V1/A1_a/bsu_nucl-bd"/>
</dbReference>
<evidence type="ECO:0000259" key="15">
    <source>
        <dbReference type="Pfam" id="PF02874"/>
    </source>
</evidence>
<evidence type="ECO:0000313" key="16">
    <source>
        <dbReference type="EMBL" id="GAA4131661.1"/>
    </source>
</evidence>
<evidence type="ECO:0000256" key="1">
    <source>
        <dbReference type="ARBA" id="ARBA00004370"/>
    </source>
</evidence>
<accession>A0ABP7Y6S8</accession>
<dbReference type="InterPro" id="IPR023366">
    <property type="entry name" value="ATP_synth_asu-like_sf"/>
</dbReference>
<dbReference type="Gene3D" id="3.40.50.300">
    <property type="entry name" value="P-loop containing nucleotide triphosphate hydrolases"/>
    <property type="match status" value="1"/>
</dbReference>
<evidence type="ECO:0000256" key="9">
    <source>
        <dbReference type="ARBA" id="ARBA00023196"/>
    </source>
</evidence>
<dbReference type="CDD" id="cd18116">
    <property type="entry name" value="ATP-synt_F1_alpha_N"/>
    <property type="match status" value="1"/>
</dbReference>
<dbReference type="InterPro" id="IPR033732">
    <property type="entry name" value="ATP_synth_F1_a_nt-bd_dom"/>
</dbReference>
<evidence type="ECO:0000259" key="13">
    <source>
        <dbReference type="Pfam" id="PF00006"/>
    </source>
</evidence>
<dbReference type="Pfam" id="PF00006">
    <property type="entry name" value="ATP-synt_ab"/>
    <property type="match status" value="1"/>
</dbReference>
<dbReference type="Pfam" id="PF02874">
    <property type="entry name" value="ATP-synt_ab_N"/>
    <property type="match status" value="1"/>
</dbReference>
<dbReference type="NCBIfam" id="NF009884">
    <property type="entry name" value="PRK13343.1"/>
    <property type="match status" value="1"/>
</dbReference>
<dbReference type="InterPro" id="IPR036121">
    <property type="entry name" value="ATPase_F1/V1/A1_a/bsu_N_sf"/>
</dbReference>
<comment type="caution">
    <text evidence="16">The sequence shown here is derived from an EMBL/GenBank/DDBJ whole genome shotgun (WGS) entry which is preliminary data.</text>
</comment>
<dbReference type="PANTHER" id="PTHR48082:SF2">
    <property type="entry name" value="ATP SYNTHASE SUBUNIT ALPHA, MITOCHONDRIAL"/>
    <property type="match status" value="1"/>
</dbReference>
<dbReference type="Pfam" id="PF00306">
    <property type="entry name" value="ATP-synt_ab_C"/>
    <property type="match status" value="1"/>
</dbReference>
<dbReference type="EC" id="7.1.2.2" evidence="11"/>
<evidence type="ECO:0000256" key="12">
    <source>
        <dbReference type="SAM" id="MobiDB-lite"/>
    </source>
</evidence>
<dbReference type="SUPFAM" id="SSF47917">
    <property type="entry name" value="C-terminal domain of alpha and beta subunits of F1 ATP synthase"/>
    <property type="match status" value="1"/>
</dbReference>
<keyword evidence="10 11" id="KW-0066">ATP synthesis</keyword>
<proteinExistence type="inferred from homology"/>
<feature type="domain" description="ATPase F1/V1/A1 complex alpha/beta subunit nucleotide-binding" evidence="13">
    <location>
        <begin position="153"/>
        <end position="376"/>
    </location>
</feature>
<evidence type="ECO:0000256" key="11">
    <source>
        <dbReference type="HAMAP-Rule" id="MF_01346"/>
    </source>
</evidence>
<dbReference type="HAMAP" id="MF_01346">
    <property type="entry name" value="ATP_synth_alpha_bact"/>
    <property type="match status" value="1"/>
</dbReference>
<evidence type="ECO:0000256" key="4">
    <source>
        <dbReference type="ARBA" id="ARBA00022741"/>
    </source>
</evidence>
<comment type="similarity">
    <text evidence="2 11">Belongs to the ATPase alpha/beta chains family.</text>
</comment>
<evidence type="ECO:0000256" key="10">
    <source>
        <dbReference type="ARBA" id="ARBA00023310"/>
    </source>
</evidence>
<dbReference type="SUPFAM" id="SSF52540">
    <property type="entry name" value="P-loop containing nucleoside triphosphate hydrolases"/>
    <property type="match status" value="1"/>
</dbReference>
<dbReference type="RefSeq" id="WP_345017937.1">
    <property type="nucleotide sequence ID" value="NZ_BAABDO010000009.1"/>
</dbReference>
<dbReference type="Proteomes" id="UP001500266">
    <property type="component" value="Unassembled WGS sequence"/>
</dbReference>
<dbReference type="InterPro" id="IPR004100">
    <property type="entry name" value="ATPase_F1/V1/A1_a/bsu_N"/>
</dbReference>
<dbReference type="Gene3D" id="2.40.30.20">
    <property type="match status" value="1"/>
</dbReference>
<keyword evidence="17" id="KW-1185">Reference proteome</keyword>
<keyword evidence="11" id="KW-0375">Hydrogen ion transport</keyword>
<dbReference type="PANTHER" id="PTHR48082">
    <property type="entry name" value="ATP SYNTHASE SUBUNIT ALPHA, MITOCHONDRIAL"/>
    <property type="match status" value="1"/>
</dbReference>
<feature type="compositionally biased region" description="Basic and acidic residues" evidence="12">
    <location>
        <begin position="537"/>
        <end position="548"/>
    </location>
</feature>
<name>A0ABP7Y6S8_9ACTN</name>
<protein>
    <recommendedName>
        <fullName evidence="11">ATP synthase subunit alpha</fullName>
        <ecNumber evidence="11">7.1.2.2</ecNumber>
    </recommendedName>
    <alternativeName>
        <fullName evidence="11">ATP synthase F1 sector subunit alpha</fullName>
    </alternativeName>
    <alternativeName>
        <fullName evidence="11">F-ATPase subunit alpha</fullName>
    </alternativeName>
</protein>
<evidence type="ECO:0000256" key="2">
    <source>
        <dbReference type="ARBA" id="ARBA00008936"/>
    </source>
</evidence>
<evidence type="ECO:0000256" key="7">
    <source>
        <dbReference type="ARBA" id="ARBA00023065"/>
    </source>
</evidence>
<feature type="domain" description="ATP synthase alpha subunit C-terminal" evidence="14">
    <location>
        <begin position="383"/>
        <end position="508"/>
    </location>
</feature>
<evidence type="ECO:0000313" key="17">
    <source>
        <dbReference type="Proteomes" id="UP001500266"/>
    </source>
</evidence>
<evidence type="ECO:0000256" key="8">
    <source>
        <dbReference type="ARBA" id="ARBA00023136"/>
    </source>
</evidence>
<keyword evidence="9 11" id="KW-0139">CF(1)</keyword>
<sequence>MAELTIRPDEIRDALERFVQSYEPEAAAREEVGTVVDSGDGIAHVEGLPSTMANELLEFEDGTRGLALNLDVREIGAVVLGDFSKIEEGQKVRRTGEVLSVPVGDAFLGRVVDALGNPIDGKGPIEASERRALELQAPTVVQRQSVKEPLQTGIKAIDSMTPIGRGQRQLIIGDRQTGKTTIGIDTILNQKDNWLSGDEKKQVRCIYVAVGQKGSTIANVRRTLEEAGAMEYTTIVAAPASEPSGFKYIAPYTGSAIGQHWMYQGKHVLIIFDDLSKQAEAYRAISLLLRRPPGREAYPGDVFYLHSRLLERCAKLSDDLGGGSLTGLPIIETKGNDVSAYIPTNVISITDGQCFLETDLFNQGVRPAMNVGISVSRVGGSAQIKAMRKVAGTLRLALSQYRDLEAFAAFASDLDAASRAQLERGARLVELLKQPQGNPFPAEKQVVSVWAGTSGELDDVPVADIRRFEAEFLEYIEREHGGLLTSIRETGELSDDGLTTLKDAITEFKKGFETSEGGLLGEEAPVEAIDQEDVEQETIKRVSNPKKD</sequence>
<keyword evidence="11" id="KW-1003">Cell membrane</keyword>
<feature type="site" description="Required for activity" evidence="11">
    <location>
        <position position="374"/>
    </location>
</feature>
<gene>
    <name evidence="11 16" type="primary">atpA</name>
    <name evidence="16" type="ORF">GCM10022416_10620</name>
</gene>
<evidence type="ECO:0000256" key="5">
    <source>
        <dbReference type="ARBA" id="ARBA00022840"/>
    </source>
</evidence>
<feature type="binding site" evidence="11">
    <location>
        <begin position="173"/>
        <end position="180"/>
    </location>
    <ligand>
        <name>ATP</name>
        <dbReference type="ChEBI" id="CHEBI:30616"/>
    </ligand>
</feature>
<comment type="function">
    <text evidence="11">Produces ATP from ADP in the presence of a proton gradient across the membrane. The alpha chain is a regulatory subunit.</text>
</comment>
<reference evidence="17" key="1">
    <citation type="journal article" date="2019" name="Int. J. Syst. Evol. Microbiol.">
        <title>The Global Catalogue of Microorganisms (GCM) 10K type strain sequencing project: providing services to taxonomists for standard genome sequencing and annotation.</title>
        <authorList>
            <consortium name="The Broad Institute Genomics Platform"/>
            <consortium name="The Broad Institute Genome Sequencing Center for Infectious Disease"/>
            <person name="Wu L."/>
            <person name="Ma J."/>
        </authorList>
    </citation>
    <scope>NUCLEOTIDE SEQUENCE [LARGE SCALE GENOMIC DNA]</scope>
    <source>
        <strain evidence="17">JCM 17316</strain>
    </source>
</reference>
<comment type="catalytic activity">
    <reaction evidence="11">
        <text>ATP + H2O + 4 H(+)(in) = ADP + phosphate + 5 H(+)(out)</text>
        <dbReference type="Rhea" id="RHEA:57720"/>
        <dbReference type="ChEBI" id="CHEBI:15377"/>
        <dbReference type="ChEBI" id="CHEBI:15378"/>
        <dbReference type="ChEBI" id="CHEBI:30616"/>
        <dbReference type="ChEBI" id="CHEBI:43474"/>
        <dbReference type="ChEBI" id="CHEBI:456216"/>
        <dbReference type="EC" id="7.1.2.2"/>
    </reaction>
</comment>
<feature type="region of interest" description="Disordered" evidence="12">
    <location>
        <begin position="516"/>
        <end position="548"/>
    </location>
</feature>
<keyword evidence="7 11" id="KW-0406">Ion transport</keyword>